<feature type="chain" id="PRO_5039440281" evidence="1">
    <location>
        <begin position="18"/>
        <end position="71"/>
    </location>
</feature>
<accession>A0A9D8PY14</accession>
<keyword evidence="2" id="KW-0378">Hydrolase</keyword>
<comment type="caution">
    <text evidence="2">The sequence shown here is derived from an EMBL/GenBank/DDBJ whole genome shotgun (WGS) entry which is preliminary data.</text>
</comment>
<organism evidence="2 3">
    <name type="scientific">Stenotrophomonas nitritireducens</name>
    <dbReference type="NCBI Taxonomy" id="83617"/>
    <lineage>
        <taxon>Bacteria</taxon>
        <taxon>Pseudomonadati</taxon>
        <taxon>Pseudomonadota</taxon>
        <taxon>Gammaproteobacteria</taxon>
        <taxon>Lysobacterales</taxon>
        <taxon>Lysobacteraceae</taxon>
        <taxon>Stenotrophomonas</taxon>
    </lineage>
</organism>
<sequence length="71" mass="7714">MKHWGCLALLALSFAVAAEPATPVLRIASLRLPQDSAQWDRQRGRILALLAELRADVIAVQDVRQSPGAPN</sequence>
<evidence type="ECO:0000313" key="3">
    <source>
        <dbReference type="Proteomes" id="UP000664815"/>
    </source>
</evidence>
<dbReference type="EMBL" id="JAFKMG010000120">
    <property type="protein sequence ID" value="MBN8797937.1"/>
    <property type="molecule type" value="Genomic_DNA"/>
</dbReference>
<protein>
    <submittedName>
        <fullName evidence="2">Endonuclease/exonuclease/phosphatase family protein</fullName>
    </submittedName>
</protein>
<proteinExistence type="predicted"/>
<keyword evidence="2" id="KW-0255">Endonuclease</keyword>
<dbReference type="GO" id="GO:0004519">
    <property type="term" value="F:endonuclease activity"/>
    <property type="evidence" value="ECO:0007669"/>
    <property type="project" value="UniProtKB-KW"/>
</dbReference>
<keyword evidence="1" id="KW-0732">Signal</keyword>
<evidence type="ECO:0000313" key="2">
    <source>
        <dbReference type="EMBL" id="MBN8797937.1"/>
    </source>
</evidence>
<name>A0A9D8PY14_9GAMM</name>
<evidence type="ECO:0000256" key="1">
    <source>
        <dbReference type="SAM" id="SignalP"/>
    </source>
</evidence>
<feature type="non-terminal residue" evidence="2">
    <location>
        <position position="71"/>
    </location>
</feature>
<gene>
    <name evidence="2" type="ORF">J0H45_01045</name>
</gene>
<dbReference type="Proteomes" id="UP000664815">
    <property type="component" value="Unassembled WGS sequence"/>
</dbReference>
<reference evidence="2" key="1">
    <citation type="submission" date="2021-02" db="EMBL/GenBank/DDBJ databases">
        <title>Thiocyanate and organic carbon inputs drive convergent selection for specific autotrophic Afipia and Thiobacillus strains within complex microbiomes.</title>
        <authorList>
            <person name="Huddy R.J."/>
            <person name="Sachdeva R."/>
            <person name="Kadzinga F."/>
            <person name="Kantor R.S."/>
            <person name="Harrison S.T.L."/>
            <person name="Banfield J.F."/>
        </authorList>
    </citation>
    <scope>NUCLEOTIDE SEQUENCE</scope>
    <source>
        <strain evidence="2">SCN18_10_11_15_R1_P_69_7</strain>
    </source>
</reference>
<keyword evidence="2" id="KW-0540">Nuclease</keyword>
<dbReference type="AlphaFoldDB" id="A0A9D8PY14"/>
<feature type="signal peptide" evidence="1">
    <location>
        <begin position="1"/>
        <end position="17"/>
    </location>
</feature>